<keyword evidence="3" id="KW-1185">Reference proteome</keyword>
<evidence type="ECO:0000256" key="1">
    <source>
        <dbReference type="SAM" id="Phobius"/>
    </source>
</evidence>
<keyword evidence="1" id="KW-0472">Membrane</keyword>
<evidence type="ECO:0000313" key="2">
    <source>
        <dbReference type="EMBL" id="SDR10662.1"/>
    </source>
</evidence>
<gene>
    <name evidence="2" type="ORF">SAMN04489842_2359</name>
</gene>
<reference evidence="3" key="1">
    <citation type="submission" date="2016-10" db="EMBL/GenBank/DDBJ databases">
        <authorList>
            <person name="Varghese N."/>
            <person name="Submissions S."/>
        </authorList>
    </citation>
    <scope>NUCLEOTIDE SEQUENCE [LARGE SCALE GENOMIC DNA]</scope>
    <source>
        <strain evidence="3">DSM 24767</strain>
    </source>
</reference>
<protein>
    <submittedName>
        <fullName evidence="2">Uncharacterized protein</fullName>
    </submittedName>
</protein>
<sequence length="63" mass="7136">MKGLQLRRTERHTLVLTVVYVLSLAVVYTVDDAILWILWAVIVVLVSGGVMVYYNRSTPVESE</sequence>
<feature type="transmembrane region" description="Helical" evidence="1">
    <location>
        <begin position="12"/>
        <end position="30"/>
    </location>
</feature>
<keyword evidence="1" id="KW-1133">Transmembrane helix</keyword>
<feature type="transmembrane region" description="Helical" evidence="1">
    <location>
        <begin position="36"/>
        <end position="54"/>
    </location>
</feature>
<evidence type="ECO:0000313" key="3">
    <source>
        <dbReference type="Proteomes" id="UP000198848"/>
    </source>
</evidence>
<accession>A0A1H1GBL6</accession>
<name>A0A1H1GBL6_NATTX</name>
<dbReference type="AlphaFoldDB" id="A0A1H1GBL6"/>
<organism evidence="2 3">
    <name type="scientific">Natronobacterium texcoconense</name>
    <dbReference type="NCBI Taxonomy" id="1095778"/>
    <lineage>
        <taxon>Archaea</taxon>
        <taxon>Methanobacteriati</taxon>
        <taxon>Methanobacteriota</taxon>
        <taxon>Stenosarchaea group</taxon>
        <taxon>Halobacteria</taxon>
        <taxon>Halobacteriales</taxon>
        <taxon>Natrialbaceae</taxon>
        <taxon>Natronobacterium</taxon>
    </lineage>
</organism>
<dbReference type="EMBL" id="FNLC01000002">
    <property type="protein sequence ID" value="SDR10662.1"/>
    <property type="molecule type" value="Genomic_DNA"/>
</dbReference>
<dbReference type="STRING" id="1095778.SAMN04489842_2359"/>
<keyword evidence="1" id="KW-0812">Transmembrane</keyword>
<dbReference type="Proteomes" id="UP000198848">
    <property type="component" value="Unassembled WGS sequence"/>
</dbReference>
<proteinExistence type="predicted"/>